<evidence type="ECO:0000256" key="3">
    <source>
        <dbReference type="ARBA" id="ARBA00022525"/>
    </source>
</evidence>
<dbReference type="InterPro" id="IPR045379">
    <property type="entry name" value="Crinkler_N"/>
</dbReference>
<protein>
    <recommendedName>
        <fullName evidence="4">Crinkler effector protein N-terminal domain-containing protein</fullName>
    </recommendedName>
</protein>
<evidence type="ECO:0000259" key="4">
    <source>
        <dbReference type="Pfam" id="PF20147"/>
    </source>
</evidence>
<dbReference type="Proteomes" id="UP000234323">
    <property type="component" value="Unassembled WGS sequence"/>
</dbReference>
<proteinExistence type="predicted"/>
<dbReference type="VEuPathDB" id="FungiDB:RhiirFUN_025303"/>
<evidence type="ECO:0000256" key="1">
    <source>
        <dbReference type="ARBA" id="ARBA00004340"/>
    </source>
</evidence>
<dbReference type="GO" id="GO:0005576">
    <property type="term" value="C:extracellular region"/>
    <property type="evidence" value="ECO:0007669"/>
    <property type="project" value="UniProtKB-SubCell"/>
</dbReference>
<feature type="domain" description="Crinkler effector protein N-terminal" evidence="4">
    <location>
        <begin position="19"/>
        <end position="112"/>
    </location>
</feature>
<sequence length="134" mass="15552">MVNITLTFRLHRDIKKNAERFGINVVTTDSILSLEDKIYAAVENKDDKIFSSIEAKDLDLWKVKIKNDNEDNFLRLDLKSNDTESMKKIQEIAIIEFWEEQPSTDCTHVIVESRYLSLLRDFPSQTILNQGSSN</sequence>
<organism evidence="5 6">
    <name type="scientific">Rhizophagus irregularis</name>
    <dbReference type="NCBI Taxonomy" id="588596"/>
    <lineage>
        <taxon>Eukaryota</taxon>
        <taxon>Fungi</taxon>
        <taxon>Fungi incertae sedis</taxon>
        <taxon>Mucoromycota</taxon>
        <taxon>Glomeromycotina</taxon>
        <taxon>Glomeromycetes</taxon>
        <taxon>Glomerales</taxon>
        <taxon>Glomeraceae</taxon>
        <taxon>Rhizophagus</taxon>
    </lineage>
</organism>
<evidence type="ECO:0000256" key="2">
    <source>
        <dbReference type="ARBA" id="ARBA00004613"/>
    </source>
</evidence>
<accession>A0A2I1HGN7</accession>
<name>A0A2I1HGN7_9GLOM</name>
<dbReference type="VEuPathDB" id="FungiDB:RhiirA1_471482"/>
<keyword evidence="6" id="KW-1185">Reference proteome</keyword>
<evidence type="ECO:0000313" key="5">
    <source>
        <dbReference type="EMBL" id="PKY58047.1"/>
    </source>
</evidence>
<dbReference type="EMBL" id="LLXI01002819">
    <property type="protein sequence ID" value="PKY58047.1"/>
    <property type="molecule type" value="Genomic_DNA"/>
</dbReference>
<comment type="subcellular location">
    <subcellularLocation>
        <location evidence="1">Host cell</location>
    </subcellularLocation>
    <subcellularLocation>
        <location evidence="2">Secreted</location>
    </subcellularLocation>
</comment>
<comment type="caution">
    <text evidence="5">The sequence shown here is derived from an EMBL/GenBank/DDBJ whole genome shotgun (WGS) entry which is preliminary data.</text>
</comment>
<gene>
    <name evidence="5" type="ORF">RhiirA4_429436</name>
</gene>
<evidence type="ECO:0000313" key="6">
    <source>
        <dbReference type="Proteomes" id="UP000234323"/>
    </source>
</evidence>
<keyword evidence="3" id="KW-0964">Secreted</keyword>
<dbReference type="Pfam" id="PF20147">
    <property type="entry name" value="Crinkler"/>
    <property type="match status" value="1"/>
</dbReference>
<dbReference type="AlphaFoldDB" id="A0A2I1HGN7"/>
<dbReference type="GO" id="GO:0043657">
    <property type="term" value="C:host cell"/>
    <property type="evidence" value="ECO:0007669"/>
    <property type="project" value="UniProtKB-SubCell"/>
</dbReference>
<dbReference type="VEuPathDB" id="FungiDB:FUN_022701"/>
<reference evidence="5 6" key="1">
    <citation type="submission" date="2015-10" db="EMBL/GenBank/DDBJ databases">
        <title>Genome analyses suggest a sexual origin of heterokaryosis in a supposedly ancient asexual fungus.</title>
        <authorList>
            <person name="Ropars J."/>
            <person name="Sedzielewska K."/>
            <person name="Noel J."/>
            <person name="Charron P."/>
            <person name="Farinelli L."/>
            <person name="Marton T."/>
            <person name="Kruger M."/>
            <person name="Pelin A."/>
            <person name="Brachmann A."/>
            <person name="Corradi N."/>
        </authorList>
    </citation>
    <scope>NUCLEOTIDE SEQUENCE [LARGE SCALE GENOMIC DNA]</scope>
    <source>
        <strain evidence="5 6">A4</strain>
    </source>
</reference>